<evidence type="ECO:0000313" key="1">
    <source>
        <dbReference type="EMBL" id="CAH3167629.1"/>
    </source>
</evidence>
<gene>
    <name evidence="1" type="ORF">PLOB_00008785</name>
</gene>
<comment type="caution">
    <text evidence="1">The sequence shown here is derived from an EMBL/GenBank/DDBJ whole genome shotgun (WGS) entry which is preliminary data.</text>
</comment>
<dbReference type="Gene3D" id="3.60.10.10">
    <property type="entry name" value="Endonuclease/exonuclease/phosphatase"/>
    <property type="match status" value="1"/>
</dbReference>
<dbReference type="InterPro" id="IPR036691">
    <property type="entry name" value="Endo/exonu/phosph_ase_sf"/>
</dbReference>
<evidence type="ECO:0000313" key="2">
    <source>
        <dbReference type="Proteomes" id="UP001159405"/>
    </source>
</evidence>
<feature type="non-terminal residue" evidence="1">
    <location>
        <position position="144"/>
    </location>
</feature>
<organism evidence="1 2">
    <name type="scientific">Porites lobata</name>
    <dbReference type="NCBI Taxonomy" id="104759"/>
    <lineage>
        <taxon>Eukaryota</taxon>
        <taxon>Metazoa</taxon>
        <taxon>Cnidaria</taxon>
        <taxon>Anthozoa</taxon>
        <taxon>Hexacorallia</taxon>
        <taxon>Scleractinia</taxon>
        <taxon>Fungiina</taxon>
        <taxon>Poritidae</taxon>
        <taxon>Porites</taxon>
    </lineage>
</organism>
<sequence length="144" mass="15429">MESVDVMAGAGAATSGRPLIEIIDEGQVDLSSDGIDSPIKRAGLLQWLSPPSCDSVCLQETRATDTAEATSWFSSSGFLTVTAPGTAHSRGQVLLYCPSFSFVNSWVELEGRFLMAEFSRRGSFFRISSVYAPNRTPSATNSLP</sequence>
<protein>
    <submittedName>
        <fullName evidence="1">Uncharacterized protein</fullName>
    </submittedName>
</protein>
<dbReference type="Proteomes" id="UP001159405">
    <property type="component" value="Unassembled WGS sequence"/>
</dbReference>
<reference evidence="1 2" key="1">
    <citation type="submission" date="2022-05" db="EMBL/GenBank/DDBJ databases">
        <authorList>
            <consortium name="Genoscope - CEA"/>
            <person name="William W."/>
        </authorList>
    </citation>
    <scope>NUCLEOTIDE SEQUENCE [LARGE SCALE GENOMIC DNA]</scope>
</reference>
<dbReference type="EMBL" id="CALNXK010000141">
    <property type="protein sequence ID" value="CAH3167629.1"/>
    <property type="molecule type" value="Genomic_DNA"/>
</dbReference>
<keyword evidence="2" id="KW-1185">Reference proteome</keyword>
<accession>A0ABN8QN16</accession>
<name>A0ABN8QN16_9CNID</name>
<dbReference type="SUPFAM" id="SSF56219">
    <property type="entry name" value="DNase I-like"/>
    <property type="match status" value="1"/>
</dbReference>
<proteinExistence type="predicted"/>